<dbReference type="AlphaFoldDB" id="A0A1F7UZQ3"/>
<evidence type="ECO:0000313" key="1">
    <source>
        <dbReference type="EMBL" id="OGL83237.1"/>
    </source>
</evidence>
<reference evidence="1 2" key="1">
    <citation type="journal article" date="2016" name="Nat. Commun.">
        <title>Thousands of microbial genomes shed light on interconnected biogeochemical processes in an aquifer system.</title>
        <authorList>
            <person name="Anantharaman K."/>
            <person name="Brown C.T."/>
            <person name="Hug L.A."/>
            <person name="Sharon I."/>
            <person name="Castelle C.J."/>
            <person name="Probst A.J."/>
            <person name="Thomas B.C."/>
            <person name="Singh A."/>
            <person name="Wilkins M.J."/>
            <person name="Karaoz U."/>
            <person name="Brodie E.L."/>
            <person name="Williams K.H."/>
            <person name="Hubbard S.S."/>
            <person name="Banfield J.F."/>
        </authorList>
    </citation>
    <scope>NUCLEOTIDE SEQUENCE [LARGE SCALE GENOMIC DNA]</scope>
</reference>
<name>A0A1F7UZQ3_9BACT</name>
<dbReference type="EMBL" id="MGEL01000036">
    <property type="protein sequence ID" value="OGL83237.1"/>
    <property type="molecule type" value="Genomic_DNA"/>
</dbReference>
<dbReference type="PROSITE" id="PS51257">
    <property type="entry name" value="PROKAR_LIPOPROTEIN"/>
    <property type="match status" value="1"/>
</dbReference>
<protein>
    <recommendedName>
        <fullName evidence="3">DUF4398 domain-containing protein</fullName>
    </recommendedName>
</protein>
<organism evidence="1 2">
    <name type="scientific">Candidatus Uhrbacteria bacterium RIFCSPLOWO2_01_FULL_53_9</name>
    <dbReference type="NCBI Taxonomy" id="1802403"/>
    <lineage>
        <taxon>Bacteria</taxon>
        <taxon>Candidatus Uhriibacteriota</taxon>
    </lineage>
</organism>
<comment type="caution">
    <text evidence="1">The sequence shown here is derived from an EMBL/GenBank/DDBJ whole genome shotgun (WGS) entry which is preliminary data.</text>
</comment>
<evidence type="ECO:0008006" key="3">
    <source>
        <dbReference type="Google" id="ProtNLM"/>
    </source>
</evidence>
<evidence type="ECO:0000313" key="2">
    <source>
        <dbReference type="Proteomes" id="UP000176932"/>
    </source>
</evidence>
<dbReference type="Proteomes" id="UP000176932">
    <property type="component" value="Unassembled WGS sequence"/>
</dbReference>
<gene>
    <name evidence="1" type="ORF">A3B32_01200</name>
</gene>
<accession>A0A1F7UZQ3</accession>
<sequence length="107" mass="11652">MSKLTIALLTMALLGAGCLSKTPTTSNAPTSVQNQMNGIASSQEVLRAHGLLLVEAKTKGVDPYQVDDWRERGQQTSTLIQEGKYDEATREIEALNAEIRAFLDAME</sequence>
<proteinExistence type="predicted"/>